<gene>
    <name evidence="2" type="ORF">BJI46_02105</name>
</gene>
<dbReference type="GO" id="GO:0045892">
    <property type="term" value="P:negative regulation of DNA-templated transcription"/>
    <property type="evidence" value="ECO:0007669"/>
    <property type="project" value="UniProtKB-ARBA"/>
</dbReference>
<dbReference type="EMBL" id="MKKK01000012">
    <property type="protein sequence ID" value="OEY97240.1"/>
    <property type="molecule type" value="Genomic_DNA"/>
</dbReference>
<accession>A0A1E7RCV7</accession>
<reference evidence="2 3" key="1">
    <citation type="submission" date="2016-09" db="EMBL/GenBank/DDBJ databases">
        <authorList>
            <person name="Capua I."/>
            <person name="De Benedictis P."/>
            <person name="Joannis T."/>
            <person name="Lombin L.H."/>
            <person name="Cattoli G."/>
        </authorList>
    </citation>
    <scope>NUCLEOTIDE SEQUENCE [LARGE SCALE GENOMIC DNA]</scope>
    <source>
        <strain evidence="2 3">ANC 4671</strain>
    </source>
</reference>
<proteinExistence type="inferred from homology"/>
<dbReference type="CDD" id="cd10153">
    <property type="entry name" value="RcnR-FrmR-like_DUF156"/>
    <property type="match status" value="1"/>
</dbReference>
<dbReference type="Proteomes" id="UP000185895">
    <property type="component" value="Unassembled WGS sequence"/>
</dbReference>
<evidence type="ECO:0000256" key="1">
    <source>
        <dbReference type="ARBA" id="ARBA00005260"/>
    </source>
</evidence>
<dbReference type="InterPro" id="IPR038390">
    <property type="entry name" value="Metal_Tscrpt_repr_sf"/>
</dbReference>
<dbReference type="Gene3D" id="1.20.58.1000">
    <property type="entry name" value="Metal-sensitive repressor, helix protomer"/>
    <property type="match status" value="1"/>
</dbReference>
<dbReference type="GO" id="GO:0046872">
    <property type="term" value="F:metal ion binding"/>
    <property type="evidence" value="ECO:0007669"/>
    <property type="project" value="InterPro"/>
</dbReference>
<evidence type="ECO:0000313" key="3">
    <source>
        <dbReference type="Proteomes" id="UP000185895"/>
    </source>
</evidence>
<dbReference type="RefSeq" id="WP_070069388.1">
    <property type="nucleotide sequence ID" value="NZ_MKKK01000012.1"/>
</dbReference>
<dbReference type="Pfam" id="PF02583">
    <property type="entry name" value="Trns_repr_metal"/>
    <property type="match status" value="1"/>
</dbReference>
<dbReference type="AlphaFoldDB" id="A0A1E7RCV7"/>
<comment type="caution">
    <text evidence="2">The sequence shown here is derived from an EMBL/GenBank/DDBJ whole genome shotgun (WGS) entry which is preliminary data.</text>
</comment>
<organism evidence="2 3">
    <name type="scientific">Acinetobacter qingfengensis</name>
    <dbReference type="NCBI Taxonomy" id="1262585"/>
    <lineage>
        <taxon>Bacteria</taxon>
        <taxon>Pseudomonadati</taxon>
        <taxon>Pseudomonadota</taxon>
        <taxon>Gammaproteobacteria</taxon>
        <taxon>Moraxellales</taxon>
        <taxon>Moraxellaceae</taxon>
        <taxon>Acinetobacter</taxon>
    </lineage>
</organism>
<evidence type="ECO:0000313" key="2">
    <source>
        <dbReference type="EMBL" id="OEY97240.1"/>
    </source>
</evidence>
<comment type="similarity">
    <text evidence="1">Belongs to the FrmR/RcnR family.</text>
</comment>
<dbReference type="STRING" id="1262585.BJI46_02105"/>
<keyword evidence="3" id="KW-1185">Reference proteome</keyword>
<dbReference type="OrthoDB" id="9806052at2"/>
<dbReference type="PANTHER" id="PTHR33677:SF5">
    <property type="entry name" value="TRANSCRIPTIONAL REPRESSOR FRMR"/>
    <property type="match status" value="1"/>
</dbReference>
<dbReference type="InterPro" id="IPR003735">
    <property type="entry name" value="Metal_Tscrpt_repr"/>
</dbReference>
<dbReference type="PANTHER" id="PTHR33677">
    <property type="entry name" value="TRANSCRIPTIONAL REPRESSOR FRMR-RELATED"/>
    <property type="match status" value="1"/>
</dbReference>
<sequence length="91" mass="10277">MPKTLEDKKKILIRVRKVQGQVQAIERSLESDSPCTDVLQQICAIRGALNGLMTELLEIHLKDTLVSGESTELQRSDELIQISKILKSYLK</sequence>
<dbReference type="GO" id="GO:0003677">
    <property type="term" value="F:DNA binding"/>
    <property type="evidence" value="ECO:0007669"/>
    <property type="project" value="InterPro"/>
</dbReference>
<name>A0A1E7RCV7_9GAMM</name>
<protein>
    <submittedName>
        <fullName evidence="2">Uncharacterized protein</fullName>
    </submittedName>
</protein>